<dbReference type="GO" id="GO:0009435">
    <property type="term" value="P:NAD+ biosynthetic process"/>
    <property type="evidence" value="ECO:0007669"/>
    <property type="project" value="UniProtKB-UniRule"/>
</dbReference>
<dbReference type="GO" id="GO:0004515">
    <property type="term" value="F:nicotinate-nucleotide adenylyltransferase activity"/>
    <property type="evidence" value="ECO:0007669"/>
    <property type="project" value="UniProtKB-UniRule"/>
</dbReference>
<dbReference type="EC" id="2.7.7.18" evidence="10"/>
<dbReference type="EMBL" id="LSDG01000045">
    <property type="protein sequence ID" value="KXB65235.1"/>
    <property type="molecule type" value="Genomic_DNA"/>
</dbReference>
<keyword evidence="7 10" id="KW-0067">ATP-binding</keyword>
<dbReference type="AlphaFoldDB" id="A0A134AC33"/>
<dbReference type="Gene3D" id="3.40.50.620">
    <property type="entry name" value="HUPs"/>
    <property type="match status" value="1"/>
</dbReference>
<dbReference type="GO" id="GO:0005524">
    <property type="term" value="F:ATP binding"/>
    <property type="evidence" value="ECO:0007669"/>
    <property type="project" value="UniProtKB-KW"/>
</dbReference>
<dbReference type="InterPro" id="IPR005248">
    <property type="entry name" value="NadD/NMNAT"/>
</dbReference>
<evidence type="ECO:0000256" key="3">
    <source>
        <dbReference type="ARBA" id="ARBA00022642"/>
    </source>
</evidence>
<dbReference type="HAMAP" id="MF_00244">
    <property type="entry name" value="NaMN_adenylyltr"/>
    <property type="match status" value="1"/>
</dbReference>
<evidence type="ECO:0000259" key="11">
    <source>
        <dbReference type="Pfam" id="PF01467"/>
    </source>
</evidence>
<dbReference type="OrthoDB" id="5295945at2"/>
<reference evidence="13" key="1">
    <citation type="submission" date="2016-01" db="EMBL/GenBank/DDBJ databases">
        <authorList>
            <person name="Mitreva M."/>
            <person name="Pepin K.H."/>
            <person name="Mihindukulasuriya K.A."/>
            <person name="Fulton R."/>
            <person name="Fronick C."/>
            <person name="O'Laughlin M."/>
            <person name="Miner T."/>
            <person name="Herter B."/>
            <person name="Rosa B.A."/>
            <person name="Cordes M."/>
            <person name="Tomlinson C."/>
            <person name="Wollam A."/>
            <person name="Palsikar V.B."/>
            <person name="Mardis E.R."/>
            <person name="Wilson R.K."/>
        </authorList>
    </citation>
    <scope>NUCLEOTIDE SEQUENCE [LARGE SCALE GENOMIC DNA]</scope>
    <source>
        <strain evidence="13">DNF00729</strain>
    </source>
</reference>
<comment type="catalytic activity">
    <reaction evidence="9 10">
        <text>nicotinate beta-D-ribonucleotide + ATP + H(+) = deamido-NAD(+) + diphosphate</text>
        <dbReference type="Rhea" id="RHEA:22860"/>
        <dbReference type="ChEBI" id="CHEBI:15378"/>
        <dbReference type="ChEBI" id="CHEBI:30616"/>
        <dbReference type="ChEBI" id="CHEBI:33019"/>
        <dbReference type="ChEBI" id="CHEBI:57502"/>
        <dbReference type="ChEBI" id="CHEBI:58437"/>
        <dbReference type="EC" id="2.7.7.18"/>
    </reaction>
</comment>
<dbReference type="CDD" id="cd02165">
    <property type="entry name" value="NMNAT"/>
    <property type="match status" value="1"/>
</dbReference>
<comment type="pathway">
    <text evidence="2 10">Cofactor biosynthesis; NAD(+) biosynthesis; deamido-NAD(+) from nicotinate D-ribonucleotide: step 1/1.</text>
</comment>
<proteinExistence type="inferred from homology"/>
<evidence type="ECO:0000256" key="6">
    <source>
        <dbReference type="ARBA" id="ARBA00022741"/>
    </source>
</evidence>
<dbReference type="SUPFAM" id="SSF52374">
    <property type="entry name" value="Nucleotidylyl transferase"/>
    <property type="match status" value="1"/>
</dbReference>
<keyword evidence="8 10" id="KW-0520">NAD</keyword>
<evidence type="ECO:0000256" key="9">
    <source>
        <dbReference type="ARBA" id="ARBA00048721"/>
    </source>
</evidence>
<feature type="domain" description="Cytidyltransferase-like" evidence="11">
    <location>
        <begin position="5"/>
        <end position="175"/>
    </location>
</feature>
<dbReference type="NCBIfam" id="NF000840">
    <property type="entry name" value="PRK00071.1-3"/>
    <property type="match status" value="1"/>
</dbReference>
<evidence type="ECO:0000256" key="4">
    <source>
        <dbReference type="ARBA" id="ARBA00022679"/>
    </source>
</evidence>
<keyword evidence="5 10" id="KW-0548">Nucleotidyltransferase</keyword>
<keyword evidence="3 10" id="KW-0662">Pyridine nucleotide biosynthesis</keyword>
<keyword evidence="4 10" id="KW-0808">Transferase</keyword>
<name>A0A134AC33_9FIRM</name>
<dbReference type="Pfam" id="PF01467">
    <property type="entry name" value="CTP_transf_like"/>
    <property type="match status" value="1"/>
</dbReference>
<dbReference type="InterPro" id="IPR014729">
    <property type="entry name" value="Rossmann-like_a/b/a_fold"/>
</dbReference>
<comment type="caution">
    <text evidence="12">The sequence shown here is derived from an EMBL/GenBank/DDBJ whole genome shotgun (WGS) entry which is preliminary data.</text>
</comment>
<dbReference type="Proteomes" id="UP000070442">
    <property type="component" value="Unassembled WGS sequence"/>
</dbReference>
<dbReference type="UniPathway" id="UPA00253">
    <property type="reaction ID" value="UER00332"/>
</dbReference>
<dbReference type="PANTHER" id="PTHR39321">
    <property type="entry name" value="NICOTINATE-NUCLEOTIDE ADENYLYLTRANSFERASE-RELATED"/>
    <property type="match status" value="1"/>
</dbReference>
<dbReference type="NCBIfam" id="TIGR00482">
    <property type="entry name" value="nicotinate (nicotinamide) nucleotide adenylyltransferase"/>
    <property type="match status" value="1"/>
</dbReference>
<comment type="function">
    <text evidence="1 10">Catalyzes the reversible adenylation of nicotinate mononucleotide (NaMN) to nicotinic acid adenine dinucleotide (NaAD).</text>
</comment>
<evidence type="ECO:0000256" key="10">
    <source>
        <dbReference type="HAMAP-Rule" id="MF_00244"/>
    </source>
</evidence>
<evidence type="ECO:0000313" key="13">
    <source>
        <dbReference type="Proteomes" id="UP000070442"/>
    </source>
</evidence>
<evidence type="ECO:0000256" key="1">
    <source>
        <dbReference type="ARBA" id="ARBA00002324"/>
    </source>
</evidence>
<dbReference type="NCBIfam" id="TIGR00125">
    <property type="entry name" value="cyt_tran_rel"/>
    <property type="match status" value="1"/>
</dbReference>
<evidence type="ECO:0000256" key="5">
    <source>
        <dbReference type="ARBA" id="ARBA00022695"/>
    </source>
</evidence>
<evidence type="ECO:0000256" key="7">
    <source>
        <dbReference type="ARBA" id="ARBA00022840"/>
    </source>
</evidence>
<evidence type="ECO:0000256" key="2">
    <source>
        <dbReference type="ARBA" id="ARBA00005019"/>
    </source>
</evidence>
<dbReference type="PATRIC" id="fig|755172.3.peg.1702"/>
<gene>
    <name evidence="10" type="primary">nadD</name>
    <name evidence="12" type="ORF">HMPREF1863_01743</name>
</gene>
<dbReference type="STRING" id="755172.HMPREF1863_01743"/>
<keyword evidence="13" id="KW-1185">Reference proteome</keyword>
<protein>
    <recommendedName>
        <fullName evidence="10">Probable nicotinate-nucleotide adenylyltransferase</fullName>
        <ecNumber evidence="10">2.7.7.18</ecNumber>
    </recommendedName>
    <alternativeName>
        <fullName evidence="10">Deamido-NAD(+) diphosphorylase</fullName>
    </alternativeName>
    <alternativeName>
        <fullName evidence="10">Deamido-NAD(+) pyrophosphorylase</fullName>
    </alternativeName>
    <alternativeName>
        <fullName evidence="10">Nicotinate mononucleotide adenylyltransferase</fullName>
        <shortName evidence="10">NaMN adenylyltransferase</shortName>
    </alternativeName>
</protein>
<dbReference type="InterPro" id="IPR004821">
    <property type="entry name" value="Cyt_trans-like"/>
</dbReference>
<organism evidence="12 13">
    <name type="scientific">Aedoeadaptatus coxii</name>
    <dbReference type="NCBI Taxonomy" id="755172"/>
    <lineage>
        <taxon>Bacteria</taxon>
        <taxon>Bacillati</taxon>
        <taxon>Bacillota</taxon>
        <taxon>Tissierellia</taxon>
        <taxon>Tissierellales</taxon>
        <taxon>Peptoniphilaceae</taxon>
        <taxon>Aedoeadaptatus</taxon>
    </lineage>
</organism>
<sequence length="202" mass="23255">MKIGIMGGSFNPIHMGHLMMCEYMRSELGLHKVLFIPTGNAPHKRNYSVAAEDRLTMVEIAVADHPYFEVSPLEVMENKTTYSVDTLRKLKEEYPEGEFYFFLGSDILQDLKTWKLFGELAKLTHFAVAVRPGSELKTGDSIRKEIHLLREKYGASIVLIDTPLLEISSTSLRNRIRQGKSVKYFVPDHVMTYIQKKGFYRY</sequence>
<keyword evidence="6 10" id="KW-0547">Nucleotide-binding</keyword>
<evidence type="ECO:0000256" key="8">
    <source>
        <dbReference type="ARBA" id="ARBA00023027"/>
    </source>
</evidence>
<accession>A0A134AC33</accession>
<evidence type="ECO:0000313" key="12">
    <source>
        <dbReference type="EMBL" id="KXB65235.1"/>
    </source>
</evidence>
<comment type="similarity">
    <text evidence="10">Belongs to the NadD family.</text>
</comment>
<dbReference type="RefSeq" id="WP_068369788.1">
    <property type="nucleotide sequence ID" value="NZ_CAMYBE010000007.1"/>
</dbReference>
<dbReference type="PANTHER" id="PTHR39321:SF3">
    <property type="entry name" value="PHOSPHOPANTETHEINE ADENYLYLTRANSFERASE"/>
    <property type="match status" value="1"/>
</dbReference>